<comment type="caution">
    <text evidence="5">The sequence shown here is derived from an EMBL/GenBank/DDBJ whole genome shotgun (WGS) entry which is preliminary data.</text>
</comment>
<dbReference type="GO" id="GO:0000149">
    <property type="term" value="F:SNARE binding"/>
    <property type="evidence" value="ECO:0007669"/>
    <property type="project" value="TreeGrafter"/>
</dbReference>
<name>A0A175W2W3_9PEZI</name>
<proteinExistence type="inferred from homology"/>
<evidence type="ECO:0000313" key="5">
    <source>
        <dbReference type="EMBL" id="KXX77334.1"/>
    </source>
</evidence>
<dbReference type="InterPro" id="IPR051248">
    <property type="entry name" value="UPF0507/Ank_repeat_27"/>
</dbReference>
<dbReference type="InterPro" id="IPR036871">
    <property type="entry name" value="PX_dom_sf"/>
</dbReference>
<dbReference type="InterPro" id="IPR003123">
    <property type="entry name" value="VPS9"/>
</dbReference>
<evidence type="ECO:0000256" key="2">
    <source>
        <dbReference type="SAM" id="Coils"/>
    </source>
</evidence>
<dbReference type="Gene3D" id="3.30.1520.10">
    <property type="entry name" value="Phox-like domain"/>
    <property type="match status" value="1"/>
</dbReference>
<dbReference type="GO" id="GO:0005085">
    <property type="term" value="F:guanyl-nucleotide exchange factor activity"/>
    <property type="evidence" value="ECO:0007669"/>
    <property type="project" value="TreeGrafter"/>
</dbReference>
<dbReference type="Pfam" id="PF02204">
    <property type="entry name" value="VPS9"/>
    <property type="match status" value="1"/>
</dbReference>
<dbReference type="SMART" id="SM00248">
    <property type="entry name" value="ANK"/>
    <property type="match status" value="5"/>
</dbReference>
<feature type="coiled-coil region" evidence="2">
    <location>
        <begin position="1183"/>
        <end position="1214"/>
    </location>
</feature>
<dbReference type="Gene3D" id="1.20.1050.80">
    <property type="entry name" value="VPS9 domain"/>
    <property type="match status" value="1"/>
</dbReference>
<dbReference type="Proteomes" id="UP000078237">
    <property type="component" value="Unassembled WGS sequence"/>
</dbReference>
<protein>
    <recommendedName>
        <fullName evidence="4">VPS9 domain-containing protein</fullName>
    </recommendedName>
</protein>
<feature type="domain" description="VPS9" evidence="4">
    <location>
        <begin position="339"/>
        <end position="497"/>
    </location>
</feature>
<dbReference type="VEuPathDB" id="FungiDB:MMYC01_206334"/>
<evidence type="ECO:0000313" key="6">
    <source>
        <dbReference type="Proteomes" id="UP000078237"/>
    </source>
</evidence>
<dbReference type="Pfam" id="PF13857">
    <property type="entry name" value="Ank_5"/>
    <property type="match status" value="1"/>
</dbReference>
<comment type="similarity">
    <text evidence="1">Belongs to the UPF0507 family.</text>
</comment>
<dbReference type="GO" id="GO:0005769">
    <property type="term" value="C:early endosome"/>
    <property type="evidence" value="ECO:0007669"/>
    <property type="project" value="TreeGrafter"/>
</dbReference>
<dbReference type="PANTHER" id="PTHR24170:SF1">
    <property type="entry name" value="DOMAIN PROTEIN, PUTATIVE (AFU_ORTHOLOGUE AFUA_1G09870)-RELATED"/>
    <property type="match status" value="1"/>
</dbReference>
<dbReference type="SUPFAM" id="SSF109993">
    <property type="entry name" value="VPS9 domain"/>
    <property type="match status" value="1"/>
</dbReference>
<dbReference type="GO" id="GO:0005770">
    <property type="term" value="C:late endosome"/>
    <property type="evidence" value="ECO:0007669"/>
    <property type="project" value="TreeGrafter"/>
</dbReference>
<dbReference type="FunFam" id="1.25.40.20:FF:000443">
    <property type="entry name" value="Putative vps9 domain protein"/>
    <property type="match status" value="1"/>
</dbReference>
<dbReference type="CDD" id="cd06093">
    <property type="entry name" value="PX_domain"/>
    <property type="match status" value="1"/>
</dbReference>
<dbReference type="Gene3D" id="1.25.40.20">
    <property type="entry name" value="Ankyrin repeat-containing domain"/>
    <property type="match status" value="2"/>
</dbReference>
<feature type="region of interest" description="Disordered" evidence="3">
    <location>
        <begin position="224"/>
        <end position="268"/>
    </location>
</feature>
<evidence type="ECO:0000259" key="4">
    <source>
        <dbReference type="PROSITE" id="PS51205"/>
    </source>
</evidence>
<dbReference type="GO" id="GO:0035091">
    <property type="term" value="F:phosphatidylinositol binding"/>
    <property type="evidence" value="ECO:0007669"/>
    <property type="project" value="InterPro"/>
</dbReference>
<sequence>MQPLNPFLSAFSKSPVLAQCLPPQQHILLVPTADALLNSRDTETGAPLVASIASEEFLGSHVLRIPVPKAQGAGAKDAAQNLREMRGKPKVYSTVNGKSLVIKDNCIYTNKGFKSLAQANMLHDIIWYPDTLDPRPLLIYYISRPLVGSWEEVKITPAVLPPSEGSNRQLNVASEIQSPSGSPKKKDIRSFHELLNHFPAIAKQMQAGLERLFREFTLVFERPLPPPPSARDIPDPEPDGPIAAAMRRAKSNSDASTSVVKGHEESLGNAADDEDLMRTSLETAVTAAIDLFQSVDRQQLSLLGATTDLTGSVVERLIERYITENVHHLLFPRLAALRRQDDLELEAKIRQMDHIDISQLGVAIDGGNRAKREVVNRLGRAVEEFRKMPNASCPQEMMEILLSTTKAATQLRDTPQPGEPTGPSSEKPVMTINADTLVSLLLYVVIKAQLKHLQARLAYIRHFIFIDDVDSGEMGYALSTFEAVLSYLDRESGGLRRASKRNKALWDAVSKGDMSELRRIMEPDEEAIEDDVAVLGSSRSRRQSSSDWSFANGTSRRSSSSFTISERFSMGSGLSHVFPFQNGTDAMDVPILPVKRTKKVAMDTRSMSSGSEISFRSMPISVGTLTSAIEGDTSIERLSQTQDAFGESVLMMAVQNRQPEALKYLLSLRQYYSPDVILDDQNNEGTTLFSAAVQLGDETIVNTILDFILDSTDDDKIRGYLAIQDTWGRSAAHYMFHAPFLIQRIGRILPWRQKDKNGQTPLFALCRSYDHPDYHTMVKEALEAASRSQGDGQPLHLDNHVDIKGNTLLHIVNDASLASQILQKCDVDVNATNEKRFTALMLASKYGRFDMVRTLFGDPRVDIAARELRGLTAVELAKDDELRNKIDDLVLFSLMPGSDSRTTGVVRSFFVEDASIRFVLKSGAPVDKQSYAVTTCRRSLTDFEHLAKLLQMENPASWIPSLADLRSPIQIPSRPSRAVLRDLQVRMDWFLKVLLAHPTFATHEMLWEFFLVPDLQLDMMAERSKLKADALLEKVHEEYEPVEDLREVEQFVDHARDMVRSVHFSTRSVARRANVVGNVANGKSSLLPDLYEASNLLSKSLSTLPFLPKSHISAFVTYVRSLSPSQSSPHQTFFQAFLALYNNVEAILQALARPPQTITKIMAVRREAERSYSSLSRSSRWPLGLLDETRQRLNEEREEKARRSEGEAERLGRELRYAQQTVAGELAGWRDMHERMGRRAIRDLARGMVVAEKGRLEGLRRALRAVREVDVGVGVGVSGSGGPGVMGDDSSPLIVPAASVVGSDGETAEGSGNSS</sequence>
<dbReference type="PROSITE" id="PS51205">
    <property type="entry name" value="VPS9"/>
    <property type="match status" value="1"/>
</dbReference>
<gene>
    <name evidence="5" type="ORF">MMYC01_206334</name>
</gene>
<accession>A0A175W2W3</accession>
<dbReference type="InterPro" id="IPR037191">
    <property type="entry name" value="VPS9_dom_sf"/>
</dbReference>
<evidence type="ECO:0000256" key="3">
    <source>
        <dbReference type="SAM" id="MobiDB-lite"/>
    </source>
</evidence>
<keyword evidence="2" id="KW-0175">Coiled coil</keyword>
<keyword evidence="6" id="KW-1185">Reference proteome</keyword>
<reference evidence="5 6" key="1">
    <citation type="journal article" date="2016" name="Genome Announc.">
        <title>Genome Sequence of Madurella mycetomatis mm55, Isolated from a Human Mycetoma Case in Sudan.</title>
        <authorList>
            <person name="Smit S."/>
            <person name="Derks M.F."/>
            <person name="Bervoets S."/>
            <person name="Fahal A."/>
            <person name="van Leeuwen W."/>
            <person name="van Belkum A."/>
            <person name="van de Sande W.W."/>
        </authorList>
    </citation>
    <scope>NUCLEOTIDE SEQUENCE [LARGE SCALE GENOMIC DNA]</scope>
    <source>
        <strain evidence="6">mm55</strain>
    </source>
</reference>
<dbReference type="InterPro" id="IPR002110">
    <property type="entry name" value="Ankyrin_rpt"/>
</dbReference>
<dbReference type="SUPFAM" id="SSF48403">
    <property type="entry name" value="Ankyrin repeat"/>
    <property type="match status" value="1"/>
</dbReference>
<dbReference type="STRING" id="100816.A0A175W2W3"/>
<dbReference type="GO" id="GO:0097422">
    <property type="term" value="C:tubular endosome"/>
    <property type="evidence" value="ECO:0007669"/>
    <property type="project" value="TreeGrafter"/>
</dbReference>
<dbReference type="EMBL" id="LCTW02000166">
    <property type="protein sequence ID" value="KXX77334.1"/>
    <property type="molecule type" value="Genomic_DNA"/>
</dbReference>
<dbReference type="GO" id="GO:0045022">
    <property type="term" value="P:early endosome to late endosome transport"/>
    <property type="evidence" value="ECO:0007669"/>
    <property type="project" value="TreeGrafter"/>
</dbReference>
<dbReference type="InterPro" id="IPR036770">
    <property type="entry name" value="Ankyrin_rpt-contain_sf"/>
</dbReference>
<dbReference type="SUPFAM" id="SSF64268">
    <property type="entry name" value="PX domain"/>
    <property type="match status" value="1"/>
</dbReference>
<evidence type="ECO:0000256" key="1">
    <source>
        <dbReference type="ARBA" id="ARBA00007428"/>
    </source>
</evidence>
<dbReference type="GO" id="GO:0005886">
    <property type="term" value="C:plasma membrane"/>
    <property type="evidence" value="ECO:0007669"/>
    <property type="project" value="TreeGrafter"/>
</dbReference>
<dbReference type="OrthoDB" id="7464126at2759"/>
<dbReference type="GO" id="GO:0030133">
    <property type="term" value="C:transport vesicle"/>
    <property type="evidence" value="ECO:0007669"/>
    <property type="project" value="TreeGrafter"/>
</dbReference>
<dbReference type="AlphaFoldDB" id="A0A175W2W3"/>
<organism evidence="5 6">
    <name type="scientific">Madurella mycetomatis</name>
    <dbReference type="NCBI Taxonomy" id="100816"/>
    <lineage>
        <taxon>Eukaryota</taxon>
        <taxon>Fungi</taxon>
        <taxon>Dikarya</taxon>
        <taxon>Ascomycota</taxon>
        <taxon>Pezizomycotina</taxon>
        <taxon>Sordariomycetes</taxon>
        <taxon>Sordariomycetidae</taxon>
        <taxon>Sordariales</taxon>
        <taxon>Sordariales incertae sedis</taxon>
        <taxon>Madurella</taxon>
    </lineage>
</organism>
<dbReference type="PANTHER" id="PTHR24170">
    <property type="entry name" value="ANKYRIN REPEAT DOMAIN-CONTAINING PROTEIN 27"/>
    <property type="match status" value="1"/>
</dbReference>